<protein>
    <recommendedName>
        <fullName evidence="9">U4/U6.U5 small nuclear ribonucleoprotein 27kDa protein domain-containing protein</fullName>
    </recommendedName>
</protein>
<comment type="caution">
    <text evidence="10">The sequence shown here is derived from an EMBL/GenBank/DDBJ whole genome shotgun (WGS) entry which is preliminary data.</text>
</comment>
<keyword evidence="11" id="KW-1185">Reference proteome</keyword>
<feature type="compositionally biased region" description="Acidic residues" evidence="8">
    <location>
        <begin position="25"/>
        <end position="35"/>
    </location>
</feature>
<dbReference type="Pfam" id="PF08648">
    <property type="entry name" value="SNRNP27"/>
    <property type="match status" value="1"/>
</dbReference>
<dbReference type="Proteomes" id="UP000283895">
    <property type="component" value="Unassembled WGS sequence"/>
</dbReference>
<organism evidence="10 11">
    <name type="scientific">Cytospora schulzeri</name>
    <dbReference type="NCBI Taxonomy" id="448051"/>
    <lineage>
        <taxon>Eukaryota</taxon>
        <taxon>Fungi</taxon>
        <taxon>Dikarya</taxon>
        <taxon>Ascomycota</taxon>
        <taxon>Pezizomycotina</taxon>
        <taxon>Sordariomycetes</taxon>
        <taxon>Sordariomycetidae</taxon>
        <taxon>Diaporthales</taxon>
        <taxon>Cytosporaceae</taxon>
        <taxon>Cytospora</taxon>
    </lineage>
</organism>
<keyword evidence="5" id="KW-0507">mRNA processing</keyword>
<evidence type="ECO:0000313" key="10">
    <source>
        <dbReference type="EMBL" id="ROW08906.1"/>
    </source>
</evidence>
<comment type="subunit">
    <text evidence="4">Part of a tri-snRNP complex.</text>
</comment>
<evidence type="ECO:0000256" key="3">
    <source>
        <dbReference type="ARBA" id="ARBA00008218"/>
    </source>
</evidence>
<dbReference type="PANTHER" id="PTHR31077">
    <property type="entry name" value="U4/U6.U5 SMALL NUCLEAR RIBONUCLEOPROTEIN 27 KDA PROTEIN"/>
    <property type="match status" value="1"/>
</dbReference>
<feature type="compositionally biased region" description="Low complexity" evidence="8">
    <location>
        <begin position="36"/>
        <end position="74"/>
    </location>
</feature>
<accession>A0A423WZC0</accession>
<feature type="compositionally biased region" description="Basic and acidic residues" evidence="8">
    <location>
        <begin position="163"/>
        <end position="194"/>
    </location>
</feature>
<evidence type="ECO:0000256" key="4">
    <source>
        <dbReference type="ARBA" id="ARBA00011825"/>
    </source>
</evidence>
<evidence type="ECO:0000256" key="8">
    <source>
        <dbReference type="SAM" id="MobiDB-lite"/>
    </source>
</evidence>
<dbReference type="EMBL" id="LKEA01000005">
    <property type="protein sequence ID" value="ROW08906.1"/>
    <property type="molecule type" value="Genomic_DNA"/>
</dbReference>
<evidence type="ECO:0000256" key="1">
    <source>
        <dbReference type="ARBA" id="ARBA00003632"/>
    </source>
</evidence>
<evidence type="ECO:0000256" key="6">
    <source>
        <dbReference type="ARBA" id="ARBA00023187"/>
    </source>
</evidence>
<evidence type="ECO:0000313" key="11">
    <source>
        <dbReference type="Proteomes" id="UP000283895"/>
    </source>
</evidence>
<dbReference type="STRING" id="356882.A0A423WZC0"/>
<dbReference type="OrthoDB" id="21368at2759"/>
<dbReference type="PANTHER" id="PTHR31077:SF1">
    <property type="entry name" value="U4_U6.U5 SMALL NUCLEAR RIBONUCLEOPROTEIN 27 KDA PROTEIN"/>
    <property type="match status" value="1"/>
</dbReference>
<evidence type="ECO:0000256" key="7">
    <source>
        <dbReference type="ARBA" id="ARBA00023242"/>
    </source>
</evidence>
<evidence type="ECO:0000256" key="5">
    <source>
        <dbReference type="ARBA" id="ARBA00022664"/>
    </source>
</evidence>
<name>A0A423WZC0_9PEZI</name>
<evidence type="ECO:0000259" key="9">
    <source>
        <dbReference type="Pfam" id="PF08648"/>
    </source>
</evidence>
<gene>
    <name evidence="10" type="ORF">VMCG_02996</name>
</gene>
<dbReference type="InterPro" id="IPR013957">
    <property type="entry name" value="SNRNP27"/>
</dbReference>
<reference evidence="10 11" key="1">
    <citation type="submission" date="2015-09" db="EMBL/GenBank/DDBJ databases">
        <title>Host preference determinants of Valsa canker pathogens revealed by comparative genomics.</title>
        <authorList>
            <person name="Yin Z."/>
            <person name="Huang L."/>
        </authorList>
    </citation>
    <scope>NUCLEOTIDE SEQUENCE [LARGE SCALE GENOMIC DNA]</scope>
    <source>
        <strain evidence="10 11">03-1</strain>
    </source>
</reference>
<comment type="subcellular location">
    <subcellularLocation>
        <location evidence="2">Nucleus</location>
    </subcellularLocation>
</comment>
<comment type="function">
    <text evidence="1">May play a role in mRNA splicing.</text>
</comment>
<dbReference type="AlphaFoldDB" id="A0A423WZC0"/>
<evidence type="ECO:0000256" key="2">
    <source>
        <dbReference type="ARBA" id="ARBA00004123"/>
    </source>
</evidence>
<feature type="compositionally biased region" description="Acidic residues" evidence="8">
    <location>
        <begin position="195"/>
        <end position="217"/>
    </location>
</feature>
<feature type="region of interest" description="Disordered" evidence="8">
    <location>
        <begin position="1"/>
        <end position="218"/>
    </location>
</feature>
<proteinExistence type="inferred from homology"/>
<keyword evidence="6" id="KW-0508">mRNA splicing</keyword>
<feature type="compositionally biased region" description="Basic and acidic residues" evidence="8">
    <location>
        <begin position="127"/>
        <end position="148"/>
    </location>
</feature>
<feature type="compositionally biased region" description="Low complexity" evidence="8">
    <location>
        <begin position="14"/>
        <end position="24"/>
    </location>
</feature>
<comment type="similarity">
    <text evidence="3">Belongs to the SNUT3 family.</text>
</comment>
<dbReference type="GO" id="GO:0008380">
    <property type="term" value="P:RNA splicing"/>
    <property type="evidence" value="ECO:0007669"/>
    <property type="project" value="UniProtKB-KW"/>
</dbReference>
<keyword evidence="7" id="KW-0539">Nucleus</keyword>
<sequence length="272" mass="28675">MSDRPSRRGGGREAGTAEADPTAGQEEEEEEEDTEMTAATTVTGGATMTTAITTMTTVTTGDGTGPDPETGTEADPAGTGTAGVSRAMGEDDHHGTTNETNTTTPGAGEIMTEGMRGSRGATGRLGIEMRIDTADLPHRGKGGPDKSSTHGSMSFRVGSQDGEQERGRAGEREDSYHEDRGRERRGEGPRRGGEGEEGDDAEPMDQDEEDLEVEDGGMDAMAAMMGFGGFGTTKGKQIAGNNMGAVRKEKKTEYRQYMNRTGGFNRPLSPPR</sequence>
<dbReference type="GO" id="GO:0071011">
    <property type="term" value="C:precatalytic spliceosome"/>
    <property type="evidence" value="ECO:0007669"/>
    <property type="project" value="TreeGrafter"/>
</dbReference>
<feature type="domain" description="U4/U6.U5 small nuclear ribonucleoprotein 27kDa protein" evidence="9">
    <location>
        <begin position="219"/>
        <end position="270"/>
    </location>
</feature>
<dbReference type="GO" id="GO:0006397">
    <property type="term" value="P:mRNA processing"/>
    <property type="evidence" value="ECO:0007669"/>
    <property type="project" value="UniProtKB-KW"/>
</dbReference>